<dbReference type="Proteomes" id="UP001211907">
    <property type="component" value="Unassembled WGS sequence"/>
</dbReference>
<dbReference type="EMBL" id="JADGJH010002088">
    <property type="protein sequence ID" value="KAJ3103794.1"/>
    <property type="molecule type" value="Genomic_DNA"/>
</dbReference>
<dbReference type="PANTHER" id="PTHR22847">
    <property type="entry name" value="WD40 REPEAT PROTEIN"/>
    <property type="match status" value="1"/>
</dbReference>
<feature type="repeat" description="WD" evidence="3">
    <location>
        <begin position="410"/>
        <end position="451"/>
    </location>
</feature>
<dbReference type="InterPro" id="IPR020472">
    <property type="entry name" value="WD40_PAC1"/>
</dbReference>
<dbReference type="InterPro" id="IPR019775">
    <property type="entry name" value="WD40_repeat_CS"/>
</dbReference>
<dbReference type="PROSITE" id="PS50082">
    <property type="entry name" value="WD_REPEATS_2"/>
    <property type="match status" value="11"/>
</dbReference>
<feature type="repeat" description="WD" evidence="3">
    <location>
        <begin position="662"/>
        <end position="703"/>
    </location>
</feature>
<keyword evidence="2" id="KW-0677">Repeat</keyword>
<evidence type="ECO:0008006" key="6">
    <source>
        <dbReference type="Google" id="ProtNLM"/>
    </source>
</evidence>
<feature type="repeat" description="WD" evidence="3">
    <location>
        <begin position="536"/>
        <end position="577"/>
    </location>
</feature>
<feature type="repeat" description="WD" evidence="3">
    <location>
        <begin position="368"/>
        <end position="409"/>
    </location>
</feature>
<comment type="caution">
    <text evidence="4">The sequence shown here is derived from an EMBL/GenBank/DDBJ whole genome shotgun (WGS) entry which is preliminary data.</text>
</comment>
<feature type="non-terminal residue" evidence="4">
    <location>
        <position position="1"/>
    </location>
</feature>
<dbReference type="GO" id="GO:1990234">
    <property type="term" value="C:transferase complex"/>
    <property type="evidence" value="ECO:0007669"/>
    <property type="project" value="UniProtKB-ARBA"/>
</dbReference>
<accession>A0AAD5XCT1</accession>
<name>A0AAD5XCT1_9FUNG</name>
<feature type="repeat" description="WD" evidence="3">
    <location>
        <begin position="620"/>
        <end position="661"/>
    </location>
</feature>
<keyword evidence="5" id="KW-1185">Reference proteome</keyword>
<dbReference type="InterPro" id="IPR018391">
    <property type="entry name" value="PQQ_b-propeller_rpt"/>
</dbReference>
<feature type="repeat" description="WD" evidence="3">
    <location>
        <begin position="788"/>
        <end position="828"/>
    </location>
</feature>
<dbReference type="PRINTS" id="PR00320">
    <property type="entry name" value="GPROTEINBRPT"/>
</dbReference>
<dbReference type="Pfam" id="PF00400">
    <property type="entry name" value="WD40"/>
    <property type="match status" value="11"/>
</dbReference>
<dbReference type="InterPro" id="IPR036322">
    <property type="entry name" value="WD40_repeat_dom_sf"/>
</dbReference>
<dbReference type="SMART" id="SM00320">
    <property type="entry name" value="WD40"/>
    <property type="match status" value="11"/>
</dbReference>
<dbReference type="Gene3D" id="2.130.10.10">
    <property type="entry name" value="YVTN repeat-like/Quinoprotein amine dehydrogenase"/>
    <property type="match status" value="5"/>
</dbReference>
<dbReference type="AlphaFoldDB" id="A0AAD5XCT1"/>
<dbReference type="SMART" id="SM00564">
    <property type="entry name" value="PQQ"/>
    <property type="match status" value="9"/>
</dbReference>
<dbReference type="PROSITE" id="PS00678">
    <property type="entry name" value="WD_REPEATS_1"/>
    <property type="match status" value="8"/>
</dbReference>
<feature type="repeat" description="WD" evidence="3">
    <location>
        <begin position="452"/>
        <end position="493"/>
    </location>
</feature>
<evidence type="ECO:0000313" key="4">
    <source>
        <dbReference type="EMBL" id="KAJ3103794.1"/>
    </source>
</evidence>
<dbReference type="PANTHER" id="PTHR22847:SF637">
    <property type="entry name" value="WD REPEAT DOMAIN 5B"/>
    <property type="match status" value="1"/>
</dbReference>
<feature type="repeat" description="WD" evidence="3">
    <location>
        <begin position="494"/>
        <end position="535"/>
    </location>
</feature>
<feature type="repeat" description="WD" evidence="3">
    <location>
        <begin position="704"/>
        <end position="745"/>
    </location>
</feature>
<evidence type="ECO:0000256" key="2">
    <source>
        <dbReference type="ARBA" id="ARBA00022737"/>
    </source>
</evidence>
<dbReference type="CDD" id="cd00200">
    <property type="entry name" value="WD40"/>
    <property type="match status" value="2"/>
</dbReference>
<evidence type="ECO:0000256" key="3">
    <source>
        <dbReference type="PROSITE-ProRule" id="PRU00221"/>
    </source>
</evidence>
<dbReference type="InterPro" id="IPR015943">
    <property type="entry name" value="WD40/YVTN_repeat-like_dom_sf"/>
</dbReference>
<keyword evidence="1 3" id="KW-0853">WD repeat</keyword>
<protein>
    <recommendedName>
        <fullName evidence="6">WD40 repeat-like protein</fullName>
    </recommendedName>
</protein>
<feature type="repeat" description="WD" evidence="3">
    <location>
        <begin position="578"/>
        <end position="619"/>
    </location>
</feature>
<gene>
    <name evidence="4" type="ORF">HK100_004146</name>
</gene>
<sequence>ATSEQNKQDALMYAQDFLEKNSAEPEAIKLGPQILVDMSGGVFVWLVVACKTLDSASNASITLSMIKQTASKQVSDVDQLYFTFLNRIFGNQYGKSSELFHVLATIICAFEPLTIQAIAAITGTLISVVKNIIRKLDALLLLDVNTKTIRIFHKSFKDYLVDPTRCNDKRFAVDLPSHNTWLAEKALSCLNKFLHFNICNLPIDKLHSEIEDFSQRVSSCIPQAAAYACKYFQQHCLESVLQLPVVDENIIARIYDLFLNKAHFWIELMSLIGKTDQIVYSVTTLQYCFTGSSVSPNVLLVLKDIKRAIQLYFIPIQASALQIYNTVTVMAPTKTEFYKRYFTLLPSIIPVPIIVPQDLHWPPCMITIEGHSSSVYAVAISTDGQFVVSGSSDKTVKIWDAQTGALQRTLEGHTDIVRAVAISTNGQSVVSGSSDKMVKIWDSQTGRLLRTLEGHSDWVRAVAVSTDGQFIVSGSDDATVKIWDTQTGTLQKILEGHDGSVYAVAISTDKQFVVSGCSDKTVKIWNAETGALQRTLESHSDRVRAVVISKDGQFIVSGSSDKTVKIWDVETGTLQRTLEGHSDWVRAVTISIDGQFVASGSDDATVKIWNAQTGALQSTLEGHSGSVYTVAISTDGQFLVSGSSDKMVKILDTQTGALQRTFESHNDEVNAVAISTNEQFVVSGSEDNTVKIWDTQTGALQRTLEGHGGSVYAVVISTDGQFVVSGCVDTTVKIWDTQTGILQRTLEGHSGSVYAVAISTDGHFVVSGSGDATLKIWDRQTGVLQRTLEGHRGYVNAVAISTDGRFVVSGSFKAVKIWDAQTGVLLKDFKANGQFPPIDDQYNFNTDMAVGSQLVVKNNWLCGVNYEFLFWISPEYRTAAKTQKNLYACVNQRGALFLRTN</sequence>
<organism evidence="4 5">
    <name type="scientific">Physocladia obscura</name>
    <dbReference type="NCBI Taxonomy" id="109957"/>
    <lineage>
        <taxon>Eukaryota</taxon>
        <taxon>Fungi</taxon>
        <taxon>Fungi incertae sedis</taxon>
        <taxon>Chytridiomycota</taxon>
        <taxon>Chytridiomycota incertae sedis</taxon>
        <taxon>Chytridiomycetes</taxon>
        <taxon>Chytridiales</taxon>
        <taxon>Chytriomycetaceae</taxon>
        <taxon>Physocladia</taxon>
    </lineage>
</organism>
<dbReference type="InterPro" id="IPR001680">
    <property type="entry name" value="WD40_rpt"/>
</dbReference>
<evidence type="ECO:0000313" key="5">
    <source>
        <dbReference type="Proteomes" id="UP001211907"/>
    </source>
</evidence>
<proteinExistence type="predicted"/>
<dbReference type="GO" id="GO:0005634">
    <property type="term" value="C:nucleus"/>
    <property type="evidence" value="ECO:0007669"/>
    <property type="project" value="TreeGrafter"/>
</dbReference>
<dbReference type="SUPFAM" id="SSF50978">
    <property type="entry name" value="WD40 repeat-like"/>
    <property type="match status" value="2"/>
</dbReference>
<dbReference type="PROSITE" id="PS50294">
    <property type="entry name" value="WD_REPEATS_REGION"/>
    <property type="match status" value="10"/>
</dbReference>
<feature type="repeat" description="WD" evidence="3">
    <location>
        <begin position="746"/>
        <end position="787"/>
    </location>
</feature>
<evidence type="ECO:0000256" key="1">
    <source>
        <dbReference type="ARBA" id="ARBA00022574"/>
    </source>
</evidence>
<reference evidence="4" key="1">
    <citation type="submission" date="2020-05" db="EMBL/GenBank/DDBJ databases">
        <title>Phylogenomic resolution of chytrid fungi.</title>
        <authorList>
            <person name="Stajich J.E."/>
            <person name="Amses K."/>
            <person name="Simmons R."/>
            <person name="Seto K."/>
            <person name="Myers J."/>
            <person name="Bonds A."/>
            <person name="Quandt C.A."/>
            <person name="Barry K."/>
            <person name="Liu P."/>
            <person name="Grigoriev I."/>
            <person name="Longcore J.E."/>
            <person name="James T.Y."/>
        </authorList>
    </citation>
    <scope>NUCLEOTIDE SEQUENCE</scope>
    <source>
        <strain evidence="4">JEL0513</strain>
    </source>
</reference>